<proteinExistence type="predicted"/>
<sequence length="288" mass="30912">MQNPLYLPRQAGFSLIELVIATALSLILVAGVATVYMGSRQTYNARDELSTMQENARTAIKVLTKHLEHAGYTTPARLPLAKAFYVEGDPAPVSKSCGGGASSIAISDPDDLAATLDNDDPNNSGDSIGVVFFADSALAVDCGNELMPLACQAQAAPHPEYAQIYNTFYVATVAGMPNLLCAGSRSTAPLEVAEGVEAMQLAYGLDQNADGTVDNYLDAAAVKLANRWDQVRTIKASLLLRSREPVFNTAEARTYTLLGTDYSRNDRYQRTVHTAVIYLRNLAVNEGV</sequence>
<dbReference type="STRING" id="92487.SAMN02745130_03380"/>
<dbReference type="Proteomes" id="UP000190460">
    <property type="component" value="Unassembled WGS sequence"/>
</dbReference>
<evidence type="ECO:0000256" key="1">
    <source>
        <dbReference type="SAM" id="Phobius"/>
    </source>
</evidence>
<feature type="transmembrane region" description="Helical" evidence="1">
    <location>
        <begin position="12"/>
        <end position="36"/>
    </location>
</feature>
<dbReference type="PROSITE" id="PS00409">
    <property type="entry name" value="PROKAR_NTER_METHYL"/>
    <property type="match status" value="1"/>
</dbReference>
<dbReference type="Pfam" id="PF07963">
    <property type="entry name" value="N_methyl"/>
    <property type="match status" value="1"/>
</dbReference>
<dbReference type="InterPro" id="IPR032092">
    <property type="entry name" value="PilW"/>
</dbReference>
<dbReference type="GO" id="GO:0043683">
    <property type="term" value="P:type IV pilus assembly"/>
    <property type="evidence" value="ECO:0007669"/>
    <property type="project" value="InterPro"/>
</dbReference>
<evidence type="ECO:0000313" key="3">
    <source>
        <dbReference type="Proteomes" id="UP000190460"/>
    </source>
</evidence>
<name>A0A1T4XSV9_9GAMM</name>
<evidence type="ECO:0000313" key="2">
    <source>
        <dbReference type="EMBL" id="SKA92473.1"/>
    </source>
</evidence>
<dbReference type="EMBL" id="FUYB01000022">
    <property type="protein sequence ID" value="SKA92473.1"/>
    <property type="molecule type" value="Genomic_DNA"/>
</dbReference>
<keyword evidence="1" id="KW-1133">Transmembrane helix</keyword>
<dbReference type="AlphaFoldDB" id="A0A1T4XSV9"/>
<keyword evidence="1" id="KW-0472">Membrane</keyword>
<organism evidence="2 3">
    <name type="scientific">Thiothrix eikelboomii</name>
    <dbReference type="NCBI Taxonomy" id="92487"/>
    <lineage>
        <taxon>Bacteria</taxon>
        <taxon>Pseudomonadati</taxon>
        <taxon>Pseudomonadota</taxon>
        <taxon>Gammaproteobacteria</taxon>
        <taxon>Thiotrichales</taxon>
        <taxon>Thiotrichaceae</taxon>
        <taxon>Thiothrix</taxon>
    </lineage>
</organism>
<gene>
    <name evidence="2" type="ORF">SAMN02745130_03380</name>
</gene>
<protein>
    <submittedName>
        <fullName evidence="2">Prepilin-type N-terminal cleavage/methylation domain-containing protein</fullName>
    </submittedName>
</protein>
<dbReference type="InterPro" id="IPR012902">
    <property type="entry name" value="N_methyl_site"/>
</dbReference>
<dbReference type="RefSeq" id="WP_078923861.1">
    <property type="nucleotide sequence ID" value="NZ_FUYB01000022.1"/>
</dbReference>
<dbReference type="Pfam" id="PF16074">
    <property type="entry name" value="PilW"/>
    <property type="match status" value="1"/>
</dbReference>
<reference evidence="2 3" key="1">
    <citation type="submission" date="2017-02" db="EMBL/GenBank/DDBJ databases">
        <authorList>
            <person name="Peterson S.W."/>
        </authorList>
    </citation>
    <scope>NUCLEOTIDE SEQUENCE [LARGE SCALE GENOMIC DNA]</scope>
    <source>
        <strain evidence="2 3">ATCC 49788</strain>
    </source>
</reference>
<accession>A0A1T4XSV9</accession>
<dbReference type="OrthoDB" id="5296662at2"/>
<dbReference type="NCBIfam" id="TIGR02532">
    <property type="entry name" value="IV_pilin_GFxxxE"/>
    <property type="match status" value="1"/>
</dbReference>
<keyword evidence="3" id="KW-1185">Reference proteome</keyword>
<keyword evidence="1" id="KW-0812">Transmembrane</keyword>